<dbReference type="AlphaFoldDB" id="A0AAU8LRQ9"/>
<accession>A0AAU8LRQ9</accession>
<dbReference type="EMBL" id="CP159373">
    <property type="protein sequence ID" value="XCN71574.1"/>
    <property type="molecule type" value="Genomic_DNA"/>
</dbReference>
<dbReference type="KEGG" id="eaj:Q3M24_14790"/>
<evidence type="ECO:0000313" key="1">
    <source>
        <dbReference type="EMBL" id="XCN71574.1"/>
    </source>
</evidence>
<gene>
    <name evidence="1" type="ORF">Q3M24_14790</name>
</gene>
<sequence length="65" mass="7250">MAPIHYRPEPNPLTTPGSYKLRFIPQDINGYDEVAAAVALKNPNWPEDMVKAVLMAGNAEVHRAY</sequence>
<protein>
    <submittedName>
        <fullName evidence="1">Uncharacterized protein</fullName>
    </submittedName>
</protein>
<reference evidence="1" key="1">
    <citation type="journal article" date="2024" name="Syst. Appl. Microbiol.">
        <title>First single-strain enrichments of Electrothrix cable bacteria, description of E. aestuarii sp. nov. and E. rattekaaiensis sp. nov., and proposal of a cable bacteria taxonomy following the rules of the SeqCode.</title>
        <authorList>
            <person name="Plum-Jensen L.E."/>
            <person name="Schramm A."/>
            <person name="Marshall I.P.G."/>
        </authorList>
    </citation>
    <scope>NUCLEOTIDE SEQUENCE</scope>
    <source>
        <strain evidence="1">Rat1</strain>
    </source>
</reference>
<name>A0AAU8LRQ9_9BACT</name>
<organism evidence="1">
    <name type="scientific">Candidatus Electrothrix aestuarii</name>
    <dbReference type="NCBI Taxonomy" id="3062594"/>
    <lineage>
        <taxon>Bacteria</taxon>
        <taxon>Pseudomonadati</taxon>
        <taxon>Thermodesulfobacteriota</taxon>
        <taxon>Desulfobulbia</taxon>
        <taxon>Desulfobulbales</taxon>
        <taxon>Desulfobulbaceae</taxon>
        <taxon>Candidatus Electrothrix</taxon>
    </lineage>
</organism>
<reference evidence="1" key="2">
    <citation type="submission" date="2024-06" db="EMBL/GenBank/DDBJ databases">
        <authorList>
            <person name="Plum-Jensen L.E."/>
            <person name="Schramm A."/>
            <person name="Marshall I.P.G."/>
        </authorList>
    </citation>
    <scope>NUCLEOTIDE SEQUENCE</scope>
    <source>
        <strain evidence="1">Rat1</strain>
    </source>
</reference>
<proteinExistence type="predicted"/>